<evidence type="ECO:0000256" key="12">
    <source>
        <dbReference type="HAMAP-Rule" id="MF_00015"/>
    </source>
</evidence>
<organism evidence="16 17">
    <name type="scientific">Candidatus Chloroploca asiatica</name>
    <dbReference type="NCBI Taxonomy" id="1506545"/>
    <lineage>
        <taxon>Bacteria</taxon>
        <taxon>Bacillati</taxon>
        <taxon>Chloroflexota</taxon>
        <taxon>Chloroflexia</taxon>
        <taxon>Chloroflexales</taxon>
        <taxon>Chloroflexineae</taxon>
        <taxon>Oscillochloridaceae</taxon>
        <taxon>Candidatus Chloroploca</taxon>
    </lineage>
</organism>
<keyword evidence="17" id="KW-1185">Reference proteome</keyword>
<evidence type="ECO:0000256" key="10">
    <source>
        <dbReference type="ARBA" id="ARBA00023204"/>
    </source>
</evidence>
<dbReference type="Gene3D" id="2.10.109.10">
    <property type="entry name" value="Umud Fragment, subunit A"/>
    <property type="match status" value="1"/>
</dbReference>
<dbReference type="InterPro" id="IPR036388">
    <property type="entry name" value="WH-like_DNA-bd_sf"/>
</dbReference>
<dbReference type="Pfam" id="PF01726">
    <property type="entry name" value="LexA_DNA_bind"/>
    <property type="match status" value="1"/>
</dbReference>
<feature type="site" description="Cleavage; by autolysis" evidence="12">
    <location>
        <begin position="96"/>
        <end position="97"/>
    </location>
</feature>
<comment type="subunit">
    <text evidence="12">Homodimer.</text>
</comment>
<keyword evidence="7 12" id="KW-0805">Transcription regulation</keyword>
<dbReference type="HAMAP" id="MF_00015">
    <property type="entry name" value="LexA"/>
    <property type="match status" value="1"/>
</dbReference>
<feature type="active site" description="For autocatalytic cleavage activity" evidence="12">
    <location>
        <position position="138"/>
    </location>
</feature>
<comment type="caution">
    <text evidence="16">The sequence shown here is derived from an EMBL/GenBank/DDBJ whole genome shotgun (WGS) entry which is preliminary data.</text>
</comment>
<dbReference type="PRINTS" id="PR00726">
    <property type="entry name" value="LEXASERPTASE"/>
</dbReference>
<dbReference type="Gene3D" id="1.10.10.10">
    <property type="entry name" value="Winged helix-like DNA-binding domain superfamily/Winged helix DNA-binding domain"/>
    <property type="match status" value="1"/>
</dbReference>
<sequence length="219" mass="24163">MRSSNGLSVRQEKILNYIRDFLKKNNYPPAIRDIQNDLGISSTSVVAYNLRILEEKGKISRDGKISRGISIPGMTLDQTVVTSHGFTVPMLGMITAGSPLPDPEAINVEDAEQIEVPAELGSADKLRDVYALKVRGYSMVDALIGDGDIVLLRYQETADNGQTVVARLVDENAVTLKKFYHEGERIRLQPANVTMEPIFTTPDNLHIQGRVVGVIRSVE</sequence>
<dbReference type="CDD" id="cd06529">
    <property type="entry name" value="S24_LexA-like"/>
    <property type="match status" value="1"/>
</dbReference>
<dbReference type="InterPro" id="IPR039418">
    <property type="entry name" value="LexA-like"/>
</dbReference>
<dbReference type="GO" id="GO:0009432">
    <property type="term" value="P:SOS response"/>
    <property type="evidence" value="ECO:0007669"/>
    <property type="project" value="UniProtKB-UniRule"/>
</dbReference>
<evidence type="ECO:0000256" key="5">
    <source>
        <dbReference type="ARBA" id="ARBA00022801"/>
    </source>
</evidence>
<dbReference type="GO" id="GO:0006260">
    <property type="term" value="P:DNA replication"/>
    <property type="evidence" value="ECO:0007669"/>
    <property type="project" value="UniProtKB-UniRule"/>
</dbReference>
<dbReference type="SUPFAM" id="SSF46785">
    <property type="entry name" value="Winged helix' DNA-binding domain"/>
    <property type="match status" value="1"/>
</dbReference>
<dbReference type="EC" id="3.4.21.88" evidence="12"/>
<evidence type="ECO:0000256" key="11">
    <source>
        <dbReference type="ARBA" id="ARBA00023236"/>
    </source>
</evidence>
<dbReference type="Proteomes" id="UP000220922">
    <property type="component" value="Unassembled WGS sequence"/>
</dbReference>
<evidence type="ECO:0000256" key="1">
    <source>
        <dbReference type="ARBA" id="ARBA00007484"/>
    </source>
</evidence>
<evidence type="ECO:0000313" key="17">
    <source>
        <dbReference type="Proteomes" id="UP000220922"/>
    </source>
</evidence>
<evidence type="ECO:0000256" key="3">
    <source>
        <dbReference type="ARBA" id="ARBA00022705"/>
    </source>
</evidence>
<dbReference type="InterPro" id="IPR006199">
    <property type="entry name" value="LexA_DNA-bd_dom"/>
</dbReference>
<keyword evidence="4 12" id="KW-0227">DNA damage</keyword>
<name>A0A2H3L4H2_9CHLR</name>
<gene>
    <name evidence="12" type="primary">lexA</name>
    <name evidence="16" type="ORF">A9Q02_00500</name>
</gene>
<dbReference type="GO" id="GO:0006281">
    <property type="term" value="P:DNA repair"/>
    <property type="evidence" value="ECO:0007669"/>
    <property type="project" value="UniProtKB-UniRule"/>
</dbReference>
<evidence type="ECO:0000256" key="2">
    <source>
        <dbReference type="ARBA" id="ARBA00022491"/>
    </source>
</evidence>
<feature type="active site" description="For autocatalytic cleavage activity" evidence="12">
    <location>
        <position position="177"/>
    </location>
</feature>
<accession>A0A2H3L4H2</accession>
<dbReference type="PANTHER" id="PTHR33516">
    <property type="entry name" value="LEXA REPRESSOR"/>
    <property type="match status" value="1"/>
</dbReference>
<keyword evidence="6 12" id="KW-0068">Autocatalytic cleavage</keyword>
<keyword evidence="9 12" id="KW-0804">Transcription</keyword>
<evidence type="ECO:0000256" key="9">
    <source>
        <dbReference type="ARBA" id="ARBA00023163"/>
    </source>
</evidence>
<dbReference type="InterPro" id="IPR036390">
    <property type="entry name" value="WH_DNA-bd_sf"/>
</dbReference>
<evidence type="ECO:0000256" key="8">
    <source>
        <dbReference type="ARBA" id="ARBA00023125"/>
    </source>
</evidence>
<evidence type="ECO:0000256" key="6">
    <source>
        <dbReference type="ARBA" id="ARBA00022813"/>
    </source>
</evidence>
<comment type="function">
    <text evidence="12">Represses a number of genes involved in the response to DNA damage (SOS response), including recA and lexA. In the presence of single-stranded DNA, RecA interacts with LexA causing an autocatalytic cleavage which disrupts the DNA-binding part of LexA, leading to derepression of the SOS regulon and eventually DNA repair.</text>
</comment>
<feature type="DNA-binding region" description="H-T-H motif" evidence="12">
    <location>
        <begin position="31"/>
        <end position="51"/>
    </location>
</feature>
<keyword evidence="3 12" id="KW-0235">DNA replication</keyword>
<dbReference type="InterPro" id="IPR006200">
    <property type="entry name" value="LexA"/>
</dbReference>
<keyword evidence="8 12" id="KW-0238">DNA-binding</keyword>
<dbReference type="EMBL" id="LYXE01000063">
    <property type="protein sequence ID" value="PDV99734.1"/>
    <property type="molecule type" value="Genomic_DNA"/>
</dbReference>
<feature type="domain" description="LexA repressor DNA-binding" evidence="15">
    <location>
        <begin position="5"/>
        <end position="68"/>
    </location>
</feature>
<comment type="similarity">
    <text evidence="1 12 13">Belongs to the peptidase S24 family.</text>
</comment>
<dbReference type="GO" id="GO:0006508">
    <property type="term" value="P:proteolysis"/>
    <property type="evidence" value="ECO:0007669"/>
    <property type="project" value="InterPro"/>
</dbReference>
<feature type="domain" description="Peptidase S24/S26A/S26B/S26C" evidence="14">
    <location>
        <begin position="89"/>
        <end position="212"/>
    </location>
</feature>
<evidence type="ECO:0000313" key="16">
    <source>
        <dbReference type="EMBL" id="PDV99734.1"/>
    </source>
</evidence>
<keyword evidence="5 12" id="KW-0378">Hydrolase</keyword>
<dbReference type="NCBIfam" id="TIGR00498">
    <property type="entry name" value="lexA"/>
    <property type="match status" value="1"/>
</dbReference>
<dbReference type="RefSeq" id="WP_097651498.1">
    <property type="nucleotide sequence ID" value="NZ_LYXE01000063.1"/>
</dbReference>
<dbReference type="GO" id="GO:0003677">
    <property type="term" value="F:DNA binding"/>
    <property type="evidence" value="ECO:0007669"/>
    <property type="project" value="UniProtKB-UniRule"/>
</dbReference>
<evidence type="ECO:0000259" key="15">
    <source>
        <dbReference type="Pfam" id="PF01726"/>
    </source>
</evidence>
<dbReference type="Pfam" id="PF00717">
    <property type="entry name" value="Peptidase_S24"/>
    <property type="match status" value="1"/>
</dbReference>
<comment type="catalytic activity">
    <reaction evidence="12">
        <text>Hydrolysis of Ala-|-Gly bond in repressor LexA.</text>
        <dbReference type="EC" id="3.4.21.88"/>
    </reaction>
</comment>
<evidence type="ECO:0000256" key="7">
    <source>
        <dbReference type="ARBA" id="ARBA00023015"/>
    </source>
</evidence>
<dbReference type="GO" id="GO:0045892">
    <property type="term" value="P:negative regulation of DNA-templated transcription"/>
    <property type="evidence" value="ECO:0007669"/>
    <property type="project" value="UniProtKB-UniRule"/>
</dbReference>
<dbReference type="InterPro" id="IPR015927">
    <property type="entry name" value="Peptidase_S24_S26A/B/C"/>
</dbReference>
<evidence type="ECO:0000256" key="13">
    <source>
        <dbReference type="RuleBase" id="RU003991"/>
    </source>
</evidence>
<protein>
    <recommendedName>
        <fullName evidence="12">LexA repressor</fullName>
        <ecNumber evidence="12">3.4.21.88</ecNumber>
    </recommendedName>
</protein>
<proteinExistence type="inferred from homology"/>
<keyword evidence="11 12" id="KW-0742">SOS response</keyword>
<dbReference type="PANTHER" id="PTHR33516:SF2">
    <property type="entry name" value="LEXA REPRESSOR-RELATED"/>
    <property type="match status" value="1"/>
</dbReference>
<dbReference type="GO" id="GO:0004252">
    <property type="term" value="F:serine-type endopeptidase activity"/>
    <property type="evidence" value="ECO:0007669"/>
    <property type="project" value="UniProtKB-UniRule"/>
</dbReference>
<dbReference type="SUPFAM" id="SSF51306">
    <property type="entry name" value="LexA/Signal peptidase"/>
    <property type="match status" value="1"/>
</dbReference>
<dbReference type="InterPro" id="IPR036286">
    <property type="entry name" value="LexA/Signal_pep-like_sf"/>
</dbReference>
<evidence type="ECO:0000259" key="14">
    <source>
        <dbReference type="Pfam" id="PF00717"/>
    </source>
</evidence>
<keyword evidence="10 12" id="KW-0234">DNA repair</keyword>
<keyword evidence="2 12" id="KW-0678">Repressor</keyword>
<reference evidence="16 17" key="1">
    <citation type="submission" date="2016-05" db="EMBL/GenBank/DDBJ databases">
        <authorList>
            <person name="Lavstsen T."/>
            <person name="Jespersen J.S."/>
        </authorList>
    </citation>
    <scope>NUCLEOTIDE SEQUENCE [LARGE SCALE GENOMIC DNA]</scope>
    <source>
        <strain evidence="16 17">B7-9</strain>
    </source>
</reference>
<dbReference type="InterPro" id="IPR050077">
    <property type="entry name" value="LexA_repressor"/>
</dbReference>
<dbReference type="InterPro" id="IPR006197">
    <property type="entry name" value="Peptidase_S24_LexA"/>
</dbReference>
<evidence type="ECO:0000256" key="4">
    <source>
        <dbReference type="ARBA" id="ARBA00022763"/>
    </source>
</evidence>
<dbReference type="OrthoDB" id="9802364at2"/>
<dbReference type="AlphaFoldDB" id="A0A2H3L4H2"/>